<sequence>MYIANCNIPLSNVFLTEISSATAQACSEINSEYGEKKISSEVDVQLLYNRILQLRNNFGHEIMMKNSPNGNIIDGSCENHERQITSLEANLMLHREQLAMKDAQLRQLEEEIGNAHRCNQQLNAKLGSMITTNSTNFLNQEKELRSIVLEALDE</sequence>
<keyword evidence="1" id="KW-0175">Coiled coil</keyword>
<accession>A0A0R3RRG4</accession>
<feature type="coiled-coil region" evidence="1">
    <location>
        <begin position="77"/>
        <end position="125"/>
    </location>
</feature>
<protein>
    <submittedName>
        <fullName evidence="3">Desmoplakin</fullName>
    </submittedName>
</protein>
<keyword evidence="2" id="KW-1185">Reference proteome</keyword>
<evidence type="ECO:0000256" key="1">
    <source>
        <dbReference type="SAM" id="Coils"/>
    </source>
</evidence>
<evidence type="ECO:0000313" key="2">
    <source>
        <dbReference type="Proteomes" id="UP000050640"/>
    </source>
</evidence>
<name>A0A0R3RRG4_9BILA</name>
<reference evidence="3" key="1">
    <citation type="submission" date="2017-02" db="UniProtKB">
        <authorList>
            <consortium name="WormBaseParasite"/>
        </authorList>
    </citation>
    <scope>IDENTIFICATION</scope>
</reference>
<evidence type="ECO:0000313" key="3">
    <source>
        <dbReference type="WBParaSite" id="EEL_0000432501-mRNA-1"/>
    </source>
</evidence>
<dbReference type="WBParaSite" id="EEL_0000432501-mRNA-1">
    <property type="protein sequence ID" value="EEL_0000432501-mRNA-1"/>
    <property type="gene ID" value="EEL_0000432501"/>
</dbReference>
<dbReference type="Proteomes" id="UP000050640">
    <property type="component" value="Unplaced"/>
</dbReference>
<dbReference type="AlphaFoldDB" id="A0A0R3RRG4"/>
<organism evidence="2 3">
    <name type="scientific">Elaeophora elaphi</name>
    <dbReference type="NCBI Taxonomy" id="1147741"/>
    <lineage>
        <taxon>Eukaryota</taxon>
        <taxon>Metazoa</taxon>
        <taxon>Ecdysozoa</taxon>
        <taxon>Nematoda</taxon>
        <taxon>Chromadorea</taxon>
        <taxon>Rhabditida</taxon>
        <taxon>Spirurina</taxon>
        <taxon>Spiruromorpha</taxon>
        <taxon>Filarioidea</taxon>
        <taxon>Onchocercidae</taxon>
        <taxon>Elaeophora</taxon>
    </lineage>
</organism>
<proteinExistence type="predicted"/>